<dbReference type="PIRSF" id="PIRSF000894">
    <property type="entry name" value="Acid_phosphatase"/>
    <property type="match status" value="1"/>
</dbReference>
<comment type="catalytic activity">
    <reaction evidence="12">
        <text>1D-myo-inositol 1,2,5,6-tetrakisphosphate + H2O = 1D-myo-inositol 1,2,6-trisphosphate + phosphate</text>
        <dbReference type="Rhea" id="RHEA:77119"/>
        <dbReference type="ChEBI" id="CHEBI:15377"/>
        <dbReference type="ChEBI" id="CHEBI:43474"/>
        <dbReference type="ChEBI" id="CHEBI:195535"/>
        <dbReference type="ChEBI" id="CHEBI:195537"/>
        <dbReference type="EC" id="3.1.3.62"/>
    </reaction>
    <physiologicalReaction direction="left-to-right" evidence="12">
        <dbReference type="Rhea" id="RHEA:77120"/>
    </physiologicalReaction>
</comment>
<comment type="subcellular location">
    <subcellularLocation>
        <location evidence="1">Cell membrane</location>
    </subcellularLocation>
</comment>
<feature type="signal peptide" evidence="16">
    <location>
        <begin position="1"/>
        <end position="22"/>
    </location>
</feature>
<comment type="catalytic activity">
    <reaction evidence="15">
        <text>(2R)-2,3-bisphosphoglycerate + H2O = (2R)-2-phosphoglycerate + phosphate</text>
        <dbReference type="Rhea" id="RHEA:27381"/>
        <dbReference type="ChEBI" id="CHEBI:15377"/>
        <dbReference type="ChEBI" id="CHEBI:43474"/>
        <dbReference type="ChEBI" id="CHEBI:58248"/>
        <dbReference type="ChEBI" id="CHEBI:58289"/>
        <dbReference type="EC" id="3.1.3.80"/>
    </reaction>
    <physiologicalReaction direction="left-to-right" evidence="15">
        <dbReference type="Rhea" id="RHEA:27382"/>
    </physiologicalReaction>
</comment>
<evidence type="ECO:0000256" key="4">
    <source>
        <dbReference type="ARBA" id="ARBA00013040"/>
    </source>
</evidence>
<dbReference type="Gene3D" id="3.40.50.1240">
    <property type="entry name" value="Phosphoglycerate mutase-like"/>
    <property type="match status" value="1"/>
</dbReference>
<keyword evidence="6" id="KW-1003">Cell membrane</keyword>
<gene>
    <name evidence="17" type="ORF">XYLVIOL_LOCUS284</name>
</gene>
<proteinExistence type="inferred from homology"/>
<dbReference type="EC" id="3.1.3.80" evidence="3"/>
<evidence type="ECO:0000256" key="12">
    <source>
        <dbReference type="ARBA" id="ARBA00043668"/>
    </source>
</evidence>
<evidence type="ECO:0000256" key="16">
    <source>
        <dbReference type="SAM" id="SignalP"/>
    </source>
</evidence>
<feature type="chain" id="PRO_5046413831" description="Multiple inositol polyphosphate phosphatase 1" evidence="16">
    <location>
        <begin position="23"/>
        <end position="446"/>
    </location>
</feature>
<comment type="caution">
    <text evidence="17">The sequence shown here is derived from an EMBL/GenBank/DDBJ whole genome shotgun (WGS) entry which is preliminary data.</text>
</comment>
<evidence type="ECO:0000256" key="8">
    <source>
        <dbReference type="ARBA" id="ARBA00022801"/>
    </source>
</evidence>
<evidence type="ECO:0000256" key="6">
    <source>
        <dbReference type="ARBA" id="ARBA00022475"/>
    </source>
</evidence>
<keyword evidence="8" id="KW-0378">Hydrolase</keyword>
<sequence length="446" mass="51723">MFDPKIFIILITLCLKNRLASSEADYCYADDTHPYLLHSTITAYEVEHGLIANTTVPNCKPIQIWMLTRHGTRYPSKSEIQSMKHDLPKLQLNIIENHLKGGNGTLCQKDLEKLKSWKVDANLSKHNKKFLTKQGEDDLLQLGKRFRDYFPALLQSYPPDVLKDKYKFRSTDTQRTIASMEYFIKGLFGNLTVNNTEVVPTSEDVLLKLYKICKNWLDRGNNSEADRFAKSEIYGEVIGNVSQRLGFSKSLSYDDIQIMHTACAFETAWYIQNQKERSPWCAAFTEDELKIFEYEKDLHYYYHTSYGRNNSSDIGCPLLQDMFKRFTELENGDSSKEQQGVFYFSHSSALQLFFTAMGIAEDATPLKASNFENMEDRKWRVSHLVPFAANIAAIFYKCDSSNKVRFYLNEKPLHYEGCENGVCDWEYLKKRFEAKVSNCNIDFCFK</sequence>
<dbReference type="InterPro" id="IPR000560">
    <property type="entry name" value="His_Pase_clade-2"/>
</dbReference>
<evidence type="ECO:0000256" key="10">
    <source>
        <dbReference type="ARBA" id="ARBA00023180"/>
    </source>
</evidence>
<evidence type="ECO:0000256" key="2">
    <source>
        <dbReference type="ARBA" id="ARBA00008422"/>
    </source>
</evidence>
<dbReference type="CDD" id="cd07061">
    <property type="entry name" value="HP_HAP_like"/>
    <property type="match status" value="1"/>
</dbReference>
<dbReference type="Proteomes" id="UP001642520">
    <property type="component" value="Unassembled WGS sequence"/>
</dbReference>
<evidence type="ECO:0000256" key="15">
    <source>
        <dbReference type="ARBA" id="ARBA00043832"/>
    </source>
</evidence>
<name>A0ABP1MWF8_XYLVO</name>
<comment type="similarity">
    <text evidence="2">Belongs to the histidine acid phosphatase family. MINPP1 subfamily.</text>
</comment>
<dbReference type="PANTHER" id="PTHR20963">
    <property type="entry name" value="MULTIPLE INOSITOL POLYPHOSPHATE PHOSPHATASE-RELATED"/>
    <property type="match status" value="1"/>
</dbReference>
<comment type="catalytic activity">
    <reaction evidence="13">
        <text>1D-myo-inositol 1,2,4,5,6-pentakisphosphate + H2O = 1D-myo-inositol 1,2,5,6-tetrakisphosphate + phosphate</text>
        <dbReference type="Rhea" id="RHEA:77115"/>
        <dbReference type="ChEBI" id="CHEBI:15377"/>
        <dbReference type="ChEBI" id="CHEBI:43474"/>
        <dbReference type="ChEBI" id="CHEBI:57798"/>
        <dbReference type="ChEBI" id="CHEBI:195535"/>
        <dbReference type="EC" id="3.1.3.62"/>
    </reaction>
    <physiologicalReaction direction="left-to-right" evidence="13">
        <dbReference type="Rhea" id="RHEA:77116"/>
    </physiologicalReaction>
</comment>
<comment type="catalytic activity">
    <reaction evidence="14">
        <text>1D-myo-inositol hexakisphosphate + H2O = 1D-myo-inositol 1,2,4,5,6-pentakisphosphate + phosphate</text>
        <dbReference type="Rhea" id="RHEA:16989"/>
        <dbReference type="ChEBI" id="CHEBI:15377"/>
        <dbReference type="ChEBI" id="CHEBI:43474"/>
        <dbReference type="ChEBI" id="CHEBI:57798"/>
        <dbReference type="ChEBI" id="CHEBI:58130"/>
        <dbReference type="EC" id="3.1.3.62"/>
    </reaction>
    <physiologicalReaction direction="left-to-right" evidence="14">
        <dbReference type="Rhea" id="RHEA:16990"/>
    </physiologicalReaction>
</comment>
<evidence type="ECO:0000313" key="18">
    <source>
        <dbReference type="Proteomes" id="UP001642520"/>
    </source>
</evidence>
<evidence type="ECO:0000256" key="14">
    <source>
        <dbReference type="ARBA" id="ARBA00043691"/>
    </source>
</evidence>
<dbReference type="SUPFAM" id="SSF53254">
    <property type="entry name" value="Phosphoglycerate mutase-like"/>
    <property type="match status" value="1"/>
</dbReference>
<dbReference type="EMBL" id="CAXAJV020001280">
    <property type="protein sequence ID" value="CAL7933071.1"/>
    <property type="molecule type" value="Genomic_DNA"/>
</dbReference>
<evidence type="ECO:0000256" key="13">
    <source>
        <dbReference type="ARBA" id="ARBA00043671"/>
    </source>
</evidence>
<organism evidence="17 18">
    <name type="scientific">Xylocopa violacea</name>
    <name type="common">Violet carpenter bee</name>
    <name type="synonym">Apis violacea</name>
    <dbReference type="NCBI Taxonomy" id="135666"/>
    <lineage>
        <taxon>Eukaryota</taxon>
        <taxon>Metazoa</taxon>
        <taxon>Ecdysozoa</taxon>
        <taxon>Arthropoda</taxon>
        <taxon>Hexapoda</taxon>
        <taxon>Insecta</taxon>
        <taxon>Pterygota</taxon>
        <taxon>Neoptera</taxon>
        <taxon>Endopterygota</taxon>
        <taxon>Hymenoptera</taxon>
        <taxon>Apocrita</taxon>
        <taxon>Aculeata</taxon>
        <taxon>Apoidea</taxon>
        <taxon>Anthophila</taxon>
        <taxon>Apidae</taxon>
        <taxon>Xylocopa</taxon>
        <taxon>Xylocopa</taxon>
    </lineage>
</organism>
<reference evidence="17 18" key="1">
    <citation type="submission" date="2024-08" db="EMBL/GenBank/DDBJ databases">
        <authorList>
            <person name="Will J Nash"/>
            <person name="Angela Man"/>
            <person name="Seanna McTaggart"/>
            <person name="Kendall Baker"/>
            <person name="Tom Barker"/>
            <person name="Leah Catchpole"/>
            <person name="Alex Durrant"/>
            <person name="Karim Gharbi"/>
            <person name="Naomi Irish"/>
            <person name="Gemy Kaithakottil"/>
            <person name="Debby Ku"/>
            <person name="Aaliyah Providence"/>
            <person name="Felix Shaw"/>
            <person name="David Swarbreck"/>
            <person name="Chris Watkins"/>
            <person name="Ann M. McCartney"/>
            <person name="Giulio Formenti"/>
            <person name="Alice Mouton"/>
            <person name="Noel Vella"/>
            <person name="Bjorn M von Reumont"/>
            <person name="Adriana Vella"/>
            <person name="Wilfried Haerty"/>
        </authorList>
    </citation>
    <scope>NUCLEOTIDE SEQUENCE [LARGE SCALE GENOMIC DNA]</scope>
</reference>
<dbReference type="Pfam" id="PF00328">
    <property type="entry name" value="His_Phos_2"/>
    <property type="match status" value="1"/>
</dbReference>
<dbReference type="PANTHER" id="PTHR20963:SF8">
    <property type="entry name" value="MULTIPLE INOSITOL POLYPHOSPHATE PHOSPHATASE 1"/>
    <property type="match status" value="1"/>
</dbReference>
<keyword evidence="10" id="KW-0325">Glycoprotein</keyword>
<keyword evidence="9" id="KW-0472">Membrane</keyword>
<dbReference type="InterPro" id="IPR016274">
    <property type="entry name" value="Histidine_acid_Pase_euk"/>
</dbReference>
<keyword evidence="7 16" id="KW-0732">Signal</keyword>
<protein>
    <recommendedName>
        <fullName evidence="5">Multiple inositol polyphosphate phosphatase 1</fullName>
        <ecNumber evidence="4">3.1.3.62</ecNumber>
        <ecNumber evidence="3">3.1.3.80</ecNumber>
    </recommendedName>
    <alternativeName>
        <fullName evidence="11">2,3-bisphosphoglycerate 3-phosphatase</fullName>
    </alternativeName>
</protein>
<evidence type="ECO:0000313" key="17">
    <source>
        <dbReference type="EMBL" id="CAL7933071.1"/>
    </source>
</evidence>
<evidence type="ECO:0000256" key="7">
    <source>
        <dbReference type="ARBA" id="ARBA00022729"/>
    </source>
</evidence>
<dbReference type="InterPro" id="IPR029033">
    <property type="entry name" value="His_PPase_superfam"/>
</dbReference>
<evidence type="ECO:0000256" key="3">
    <source>
        <dbReference type="ARBA" id="ARBA00012976"/>
    </source>
</evidence>
<keyword evidence="18" id="KW-1185">Reference proteome</keyword>
<evidence type="ECO:0000256" key="1">
    <source>
        <dbReference type="ARBA" id="ARBA00004236"/>
    </source>
</evidence>
<evidence type="ECO:0000256" key="9">
    <source>
        <dbReference type="ARBA" id="ARBA00023136"/>
    </source>
</evidence>
<accession>A0ABP1MWF8</accession>
<evidence type="ECO:0000256" key="11">
    <source>
        <dbReference type="ARBA" id="ARBA00031642"/>
    </source>
</evidence>
<dbReference type="EC" id="3.1.3.62" evidence="4"/>
<evidence type="ECO:0000256" key="5">
    <source>
        <dbReference type="ARBA" id="ARBA00018097"/>
    </source>
</evidence>